<keyword evidence="35" id="KW-0342">GTP-binding</keyword>
<feature type="active site" description="Charge relay system; for serine protease NS3 activity" evidence="50">
    <location>
        <position position="1675"/>
    </location>
</feature>
<evidence type="ECO:0000256" key="51">
    <source>
        <dbReference type="PROSITE-ProRule" id="PRU01224"/>
    </source>
</evidence>
<feature type="domain" description="RdRp catalytic" evidence="53">
    <location>
        <begin position="3496"/>
        <end position="3619"/>
    </location>
</feature>
<evidence type="ECO:0000256" key="22">
    <source>
        <dbReference type="ARBA" id="ARBA00022804"/>
    </source>
</evidence>
<dbReference type="Gene3D" id="3.90.730.10">
    <property type="entry name" value="Ribonuclease T2-like"/>
    <property type="match status" value="1"/>
</dbReference>
<evidence type="ECO:0000256" key="8">
    <source>
        <dbReference type="ARBA" id="ARBA00022482"/>
    </source>
</evidence>
<dbReference type="GO" id="GO:0003968">
    <property type="term" value="F:RNA-directed RNA polymerase activity"/>
    <property type="evidence" value="ECO:0007669"/>
    <property type="project" value="UniProtKB-KW"/>
</dbReference>
<keyword evidence="39" id="KW-1035">Host cytoplasm</keyword>
<evidence type="ECO:0000256" key="36">
    <source>
        <dbReference type="ARBA" id="ARBA00023136"/>
    </source>
</evidence>
<dbReference type="GO" id="GO:0039520">
    <property type="term" value="P:symbiont-mediated activation of host autophagy"/>
    <property type="evidence" value="ECO:0007669"/>
    <property type="project" value="UniProtKB-KW"/>
</dbReference>
<evidence type="ECO:0000256" key="31">
    <source>
        <dbReference type="ARBA" id="ARBA00022989"/>
    </source>
</evidence>
<evidence type="ECO:0000256" key="7">
    <source>
        <dbReference type="ARBA" id="ARBA00022448"/>
    </source>
</evidence>
<dbReference type="Proteomes" id="UP001162236">
    <property type="component" value="Segment"/>
</dbReference>
<organism evidence="59 60">
    <name type="scientific">Dongyang pangolin virus</name>
    <dbReference type="NCBI Taxonomy" id="2713211"/>
    <lineage>
        <taxon>Viruses</taxon>
        <taxon>Riboviria</taxon>
        <taxon>Orthornavirae</taxon>
        <taxon>Kitrinoviricota</taxon>
        <taxon>Flasuviricetes</taxon>
        <taxon>Amarillovirales</taxon>
        <taxon>Flaviviridae</taxon>
        <taxon>Pestivirus</taxon>
        <taxon>Pestivirus P</taxon>
    </lineage>
</organism>
<evidence type="ECO:0000256" key="35">
    <source>
        <dbReference type="ARBA" id="ARBA00023134"/>
    </source>
</evidence>
<evidence type="ECO:0000256" key="50">
    <source>
        <dbReference type="PROSITE-ProRule" id="PRU00868"/>
    </source>
</evidence>
<dbReference type="InterPro" id="IPR042309">
    <property type="entry name" value="Pestivirus_E2_A"/>
</dbReference>
<comment type="function">
    <text evidence="43">Plays a role in the regulation of viral RNA replication.</text>
</comment>
<dbReference type="InterPro" id="IPR002166">
    <property type="entry name" value="RNA_pol_HCV"/>
</dbReference>
<feature type="transmembrane region" description="Helical" evidence="52">
    <location>
        <begin position="1263"/>
        <end position="1290"/>
    </location>
</feature>
<dbReference type="GO" id="GO:0033897">
    <property type="term" value="F:ribonuclease T2 activity"/>
    <property type="evidence" value="ECO:0007669"/>
    <property type="project" value="InterPro"/>
</dbReference>
<evidence type="ECO:0000256" key="39">
    <source>
        <dbReference type="ARBA" id="ARBA00023200"/>
    </source>
</evidence>
<evidence type="ECO:0000256" key="28">
    <source>
        <dbReference type="ARBA" id="ARBA00022870"/>
    </source>
</evidence>
<dbReference type="GO" id="GO:0055036">
    <property type="term" value="C:virion membrane"/>
    <property type="evidence" value="ECO:0007669"/>
    <property type="project" value="UniProtKB-SubCell"/>
</dbReference>
<dbReference type="GO" id="GO:0019062">
    <property type="term" value="P:virion attachment to host cell"/>
    <property type="evidence" value="ECO:0007669"/>
    <property type="project" value="UniProtKB-KW"/>
</dbReference>
<evidence type="ECO:0000256" key="26">
    <source>
        <dbReference type="ARBA" id="ARBA00022840"/>
    </source>
</evidence>
<keyword evidence="42" id="KW-0407">Ion channel</keyword>
<dbReference type="GO" id="GO:0003723">
    <property type="term" value="F:RNA binding"/>
    <property type="evidence" value="ECO:0007669"/>
    <property type="project" value="InterPro"/>
</dbReference>
<evidence type="ECO:0000256" key="47">
    <source>
        <dbReference type="ARBA" id="ARBA00046377"/>
    </source>
</evidence>
<keyword evidence="16" id="KW-0808">Transferase</keyword>
<keyword evidence="23" id="KW-0347">Helicase</keyword>
<evidence type="ECO:0000259" key="56">
    <source>
        <dbReference type="PROSITE" id="PS51535"/>
    </source>
</evidence>
<dbReference type="InterPro" id="IPR022120">
    <property type="entry name" value="NS2"/>
</dbReference>
<dbReference type="PROSITE" id="PS51192">
    <property type="entry name" value="HELICASE_ATP_BIND_1"/>
    <property type="match status" value="1"/>
</dbReference>
<dbReference type="PROSITE" id="PS51876">
    <property type="entry name" value="PV_NPRO"/>
    <property type="match status" value="1"/>
</dbReference>
<evidence type="ECO:0000256" key="37">
    <source>
        <dbReference type="ARBA" id="ARBA00023157"/>
    </source>
</evidence>
<keyword evidence="10" id="KW-1168">Fusion of virus membrane with host membrane</keyword>
<evidence type="ECO:0000256" key="24">
    <source>
        <dbReference type="ARBA" id="ARBA00022807"/>
    </source>
</evidence>
<evidence type="ECO:0000256" key="49">
    <source>
        <dbReference type="ARBA" id="ARBA00047984"/>
    </source>
</evidence>
<evidence type="ECO:0000256" key="45">
    <source>
        <dbReference type="ARBA" id="ARBA00023578"/>
    </source>
</evidence>
<keyword evidence="28" id="KW-1043">Host membrane</keyword>
<feature type="transmembrane region" description="Helical" evidence="52">
    <location>
        <begin position="1176"/>
        <end position="1196"/>
    </location>
</feature>
<evidence type="ECO:0000256" key="20">
    <source>
        <dbReference type="ARBA" id="ARBA00022741"/>
    </source>
</evidence>
<dbReference type="SMART" id="SM00490">
    <property type="entry name" value="HELICc"/>
    <property type="match status" value="1"/>
</dbReference>
<dbReference type="Pfam" id="PF16329">
    <property type="entry name" value="Pestivirus_E2"/>
    <property type="match status" value="1"/>
</dbReference>
<dbReference type="CDD" id="cd23201">
    <property type="entry name" value="Pestivirus_RdRp"/>
    <property type="match status" value="1"/>
</dbReference>
<evidence type="ECO:0000256" key="43">
    <source>
        <dbReference type="ARBA" id="ARBA00023574"/>
    </source>
</evidence>
<evidence type="ECO:0000259" key="55">
    <source>
        <dbReference type="PROSITE" id="PS51194"/>
    </source>
</evidence>
<dbReference type="GO" id="GO:0004197">
    <property type="term" value="F:cysteine-type endopeptidase activity"/>
    <property type="evidence" value="ECO:0007669"/>
    <property type="project" value="UniProtKB-UniRule"/>
</dbReference>
<keyword evidence="11" id="KW-1170">Fusion of virus membrane with host endosomal membrane</keyword>
<dbReference type="Pfam" id="PF00270">
    <property type="entry name" value="DEAD"/>
    <property type="match status" value="1"/>
</dbReference>
<dbReference type="InterPro" id="IPR042310">
    <property type="entry name" value="Pestivirus_E2_B"/>
</dbReference>
<evidence type="ECO:0000313" key="59">
    <source>
        <dbReference type="EMBL" id="QIE06436.1"/>
    </source>
</evidence>
<evidence type="ECO:0000256" key="30">
    <source>
        <dbReference type="ARBA" id="ARBA00022953"/>
    </source>
</evidence>
<dbReference type="PROSITE" id="PS00531">
    <property type="entry name" value="RNASE_T2_2"/>
    <property type="match status" value="1"/>
</dbReference>
<evidence type="ECO:0000256" key="10">
    <source>
        <dbReference type="ARBA" id="ARBA00022506"/>
    </source>
</evidence>
<dbReference type="GO" id="GO:0019082">
    <property type="term" value="P:viral protein processing"/>
    <property type="evidence" value="ECO:0007669"/>
    <property type="project" value="UniProtKB-UniRule"/>
</dbReference>
<dbReference type="KEGG" id="vg:80541214"/>
<keyword evidence="38" id="KW-0325">Glycoprotein</keyword>
<evidence type="ECO:0000256" key="40">
    <source>
        <dbReference type="ARBA" id="ARBA00023280"/>
    </source>
</evidence>
<dbReference type="InterPro" id="IPR043502">
    <property type="entry name" value="DNA/RNA_pol_sf"/>
</dbReference>
<feature type="transmembrane region" description="Helical" evidence="52">
    <location>
        <begin position="1020"/>
        <end position="1041"/>
    </location>
</feature>
<keyword evidence="36 52" id="KW-0472">Membrane</keyword>
<dbReference type="GO" id="GO:0039654">
    <property type="term" value="P:fusion of virus membrane with host endosome membrane"/>
    <property type="evidence" value="ECO:0007669"/>
    <property type="project" value="UniProtKB-KW"/>
</dbReference>
<dbReference type="InterPro" id="IPR021824">
    <property type="entry name" value="Capsid-C_pestivirus"/>
</dbReference>
<evidence type="ECO:0000256" key="34">
    <source>
        <dbReference type="ARBA" id="ARBA00023065"/>
    </source>
</evidence>
<evidence type="ECO:0000256" key="9">
    <source>
        <dbReference type="ARBA" id="ARBA00022484"/>
    </source>
</evidence>
<dbReference type="GO" id="GO:0070008">
    <property type="term" value="F:serine-type exopeptidase activity"/>
    <property type="evidence" value="ECO:0007669"/>
    <property type="project" value="InterPro"/>
</dbReference>
<evidence type="ECO:0000256" key="6">
    <source>
        <dbReference type="ARBA" id="ARBA00020107"/>
    </source>
</evidence>
<keyword evidence="7" id="KW-0813">Transport</keyword>
<feature type="domain" description="Peptidase S31" evidence="56">
    <location>
        <begin position="1570"/>
        <end position="1743"/>
    </location>
</feature>
<feature type="domain" description="Helicase ATP-binding" evidence="54">
    <location>
        <begin position="1782"/>
        <end position="1940"/>
    </location>
</feature>
<evidence type="ECO:0000259" key="57">
    <source>
        <dbReference type="PROSITE" id="PS51692"/>
    </source>
</evidence>
<keyword evidence="32" id="KW-1182">Viral ion channel</keyword>
<evidence type="ECO:0000256" key="11">
    <source>
        <dbReference type="ARBA" id="ARBA00022510"/>
    </source>
</evidence>
<evidence type="ECO:0000256" key="44">
    <source>
        <dbReference type="ARBA" id="ARBA00023576"/>
    </source>
</evidence>
<sequence length="3870" mass="436737">MNFELFFRVGTTPPRGAEEPVYDRNLQPLFGVKHSQLHPKSTLTLPHERGRRTQQVKLVDLPRKGDCERTGGEVSGIFVKPGPIWYSDYEGPVYHRIPLELCAKSTPCNIKKLIGRMEGSDTKLYHVYTCPDGCIFFTRANLSRTTYFMVNNALDAPLWVQSCSDDKPKNDKMVKGKITHKPKENEKDVKKKAPDATIVVEGVKYQITKKGKVRSKKTEDGLYHNKNKPPESRKKLEKALLAWAILCCLLVTSVHADNITQWNLWDNGTIDDIHLAMYNRGINRSLHGIWPKKICKGTPEYLAKDYELKLIKGMMDSSSYTNYTCCKLQRHEWNKHGWCNWFNIDPWIKVMNETQHNLTQGQYKMECAVTCRYDNNSDLNIVLQARDSPTMLTGCKKGKNYSFSGDIRSKPCSEQLAIEDLMLADHSCHLEDSIMEAVVDETTELIEKARKKASRSLSWAENKLRNLRLKLFGAEASPYCNISKIIGNVVYTKNCTPACLPSTATIIGPGAFDLLGGSGENKKIYIPTGIANEMVMLTIIAASEFLPETSSIIYILFHYYNVKTTHPLITEDCDKSKLNLTVSRPVSDVVPKQFYFLGAWSCIKPNWWPYWSTAEEILFDMEAIIGIVVRLVKEVTRIYEDLTAVAFIAGMIKLIQGKPIHAIIWVLLLSGVNAYDWDKHSKIKCKDQFKYALASGVGIGLLGPTNLTTQWEDYQLSDGQVSAKCDNGRWTITVKCKLARNTWLAEKHERALPTSVTFISIHNRTKTTIRSIERPMGVCDCEAQPKENANFKAMVSIGSAFYLECPYHWIGNITCVTTQPQLWKSEIVETIIYSSQNYEDPTCQMTKTQDGKEYQCALGGNNSCVTGQQIEFTQNFSIEKCQWCGYEFEEATDLPQWPIGQCKVKQYSGLIAANQTNCTINGVLITNAGTVECLIGKVKIKTKQETTELLAMPCQPIKTGSDTKYASGRQTCTFNYSQVQPNKYYNVIDEFWQQFITKDGYQYWFDLEAGDHRRSILSECIVIVVVALLGGKISLWILIAFHLLDLSQAYIPGSNSPGEFFMYSSIIVEANLETISHFLLLLALLYDNNCRNLFLSIYFVLTSSIKTTIIFIILCLVGLARADSEENSWPDLENIYLTVLLAISILVIAKKRNFCFFTITVTVILFRLAVKLPTQSSYIVIYVLFVLFYMLMSIYYFGRFRKLLLLVMSFAFLYGLIGTLNALNSSRTTIINTIVVNWPRVGILVSLYLALTTWTITSGIDVTGYVLGAAAMVLAIISTTVDITILWTIIPWYNITKLYYIKNEIKKIKKDWKTNEVYSNQLDTREGVHQIATPSIKAIDPLVWITMKSILLAALTSIWKPVILAYCILEMVYWLHKKLIYELAGMTNVLSRIIAALIEISWSGLGEDAGTLYKTYLLSTEIKKLVIKHKVNNPGVKRWFGAEEIFGMPKIYMVTHIKNLTKDKAILCSVCENYSGNRMCPKCGNKGTPIKCGMTLSEFEERFYTKIFISEYNQYDYRVEGPGKVVRYIDNGLLYLRNLPILATKQKMLIVGNLGNEIADLEYLGWTLRGPAVCKKITHSTKCQATILDKMTAFFGIMPRGATPRAPTRFPTSLLRIRRGFENGWAYTHPGGISSVHHVTEGKDIFVSDDLGRTKVVCQSTNKTSDETEYGIKTDSACPEGTRCYAFNPEATNISGTKGAMVHLRKTGSEFNCVTAMGTPAYFDLKNLKGWSGLPIFEAGSGKIVGRVKAGKNKEGDPTVIMSGVQVAKPTECDLETIAGRISKMQRGEFKQVTLATGAGKTTELPRRVIEEVGRHKRVLVLIPLRAAAEGVYRYMKCKHPSISFNLRIGELKEGDMATGITYASYGYFCQMEMPKLRSAITTYNYVFLDEYHCATAEQLAVMSKIHRFSEEVRIVAMTATPAGAVSKTGQKHTIEEVQLSEVLKGENLGEEYINIADLKVPTMELKNNCLVFVPTRKMASENAKNLASKGYNAGYFFSGEDPTAIRNITAKSPYIVVATNAIESGVTLPDLDTVIDTGLKYEKRLRINDKMPYIVTGLKRMAVTIGEQAQRKGRVGRVKPGRYLKGPTTASGEKDYHYDLLQAQMYGVQDGINITKSFREMNYDWCLYEMDTLTVSQLEVLNNIILSRDLPIATKNMLTRTTHPEPIQLVYNCSECPVPVLFPIIKSGEVTDKFETYELMNCRKLNNDPPAYIYSTEDEDLAIDLLNLSWPDPTQQETIEAAQALKQLQGLSSGETALLVALFGWVGYQALTKRHIPIITNIYQIEDQKLEDTTHMQYAPDDIQAKEEIELEDLKSNEILNMAEKVKQYVADGVDFIRYQSEKVLNKKMDTNIIQSGNNLWDRIQEYLQANEKEITKYGLWGLHTAFYNSVKARLGHETALATLMVKWIAFGEPGINPLVKQAATDLVVYYIINKPSYEGDVETQKEGRKFVAATLVSALASYTFSNYSQGKLKELVEPALSYLPYASKILNLFTPTRLESCIILSTAIYKTYLGIKKGKSDGLAGVAASAAMELMNQNPISVAIAVALGVGGIAAHNAIESSETKRTLLMKVFVKNFLDQAATDELIKENPEKIILSLFEAVQTVGNPIRLIYHLYAVYFKEWSVKEIAEKTAGRNIFTLVVFDGLEMLGIDKEGSWRTLSSNYLLEAINNMLKKLTQTPRTMLRKVISSLLPAPFSCTTYDRDCRIGWQSADFDEMEVQCACGYTRKALKNNGALQTLIESGSQFCRNRSITYSMGNIKTTVFKKNNVIIPVCAKLEGLAQIYYNGASLEVEMREGGKIKRTAEWEVNHKVIERCIENWQGIKYGYSTLGNEPFYNKDPVPRTEATITKDKVIFVKMQKGCAYTRDLTISNLKQLIHLVHKNNLPEATIPEVHAKNWISEPLIDENLGTIRPKFGETVITEEDESLNLLGPDVIINDSELQINTAQSKRNGRIGPISFELSQIGGDIKLGLGKDQHPGKELSQIPLFEKILAKQKPYTMIFGNKGRVSSRSKTGNFNQLVTDSSRFLKKAASEGQVIFIQVGNQVHESLHGLADYVVPFLTRDLLEAFSLGQAKSKKLNKEQAELLLGKTEGSHYDLPEWLHHEEPKFLDLSIKGEQYHLVGNIGCLKEQAKEFGATKDTKVQTTTTKGVYQVQLSSWWESEKTSDLEPLIRELALKCKPTNKMRQVHYAPSSQISKGNLQPLYPEVWQGLIPVKKQKIHPYEAYTTLLHMVKNMETTGLRDSIIQNHNKWILSKIQKPSKLGLKSLVAPGALEFPSEKNKKKYNIYNARIGGVMQSIGIDLNKLPVVRSQVDTKSFHDSIRDKIDKEPNHQNPGMHNELIKVFKCCQVKELQGKLDEVDWETLETGLNRKGAPGFFEKENIGELVSSVAGKKKVENVITKLKSGKHIEYYETAIPKNEKRAVTDDWMQGEYIEEKKPRVIQYPEAKIRLAITKVMYNWVKQKTILIPGYEGKTPIFNIFNKVHKEWKQFKDPVAVSFDTKAWDTQVTPKDLLLISEIQKYYFKKKWHRFIDTITDHMLEVPVVTEDGQVYLRVGQRGSGQPDTSAGNSMLNVLTMIYCFCIANDIPYSAFPKLAKIHVCGDDGFLITERALGERFSREGPQLLHEAGKPQKLLEESGMKLAYQFEDIEFCSHTPIKVRWSSGATSYAAGRETSTILAKMSTRLDSMGERGQKKYEKSVAFSFLLLYFWNPIIRRICLRVLGETENKYSKVTTFYCKGDPIGASTTIYNHRLDELDRADFRKSSQLNLSMSILHIWKKNTSQRILKDCITAGSSGGNRIENADRLVSKKTGYKYIPEEGYVMQGRHYEELELRGGPKPMPTLGVEKYIPGPIKTLVTKRFRVLSLLS</sequence>
<evidence type="ECO:0000256" key="2">
    <source>
        <dbReference type="ARBA" id="ARBA00004192"/>
    </source>
</evidence>
<evidence type="ECO:0000256" key="29">
    <source>
        <dbReference type="ARBA" id="ARBA00022931"/>
    </source>
</evidence>
<feature type="domain" description="Peptidase C74" evidence="57">
    <location>
        <begin position="1423"/>
        <end position="1569"/>
    </location>
</feature>
<dbReference type="Gene3D" id="2.60.320.20">
    <property type="entry name" value="Pestivirus envelope glycoprotein E2, domain A"/>
    <property type="match status" value="1"/>
</dbReference>
<comment type="function">
    <text evidence="46">Packages viral RNA to form a viral nucleocapsid and thereby protects viral RNA. Also plays a role in transcription regulation. Protects the incoming virus against IFN-induced effectors.</text>
</comment>
<keyword evidence="29 51" id="KW-1092">Inhibition of host IRF3 by virus</keyword>
<comment type="function">
    <text evidence="45">Leader cysteine autoprotease that cleaves itself from the nascent polyprotein during translation of the viral mRNA. Once released, plays a role in the inhibition of host innate immune response by interacting with host IRF3 and inducing its proteasomal degradation.</text>
</comment>
<dbReference type="GO" id="GO:0017111">
    <property type="term" value="F:ribonucleoside triphosphate phosphatase activity"/>
    <property type="evidence" value="ECO:0007669"/>
    <property type="project" value="UniProtKB-EC"/>
</dbReference>
<dbReference type="Pfam" id="PF00271">
    <property type="entry name" value="Helicase_C"/>
    <property type="match status" value="1"/>
</dbReference>
<dbReference type="SUPFAM" id="SSF56672">
    <property type="entry name" value="DNA/RNA polymerases"/>
    <property type="match status" value="1"/>
</dbReference>
<dbReference type="Gene3D" id="3.40.50.300">
    <property type="entry name" value="P-loop containing nucleotide triphosphate hydrolases"/>
    <property type="match status" value="2"/>
</dbReference>
<evidence type="ECO:0000256" key="48">
    <source>
        <dbReference type="ARBA" id="ARBA00047631"/>
    </source>
</evidence>
<dbReference type="Gene3D" id="2.60.40.4200">
    <property type="entry name" value="Pestivirus envelope glycoprotein E2, C-terminal domain"/>
    <property type="match status" value="1"/>
</dbReference>
<feature type="domain" description="Peptidase C53" evidence="58">
    <location>
        <begin position="1"/>
        <end position="163"/>
    </location>
</feature>
<protein>
    <recommendedName>
        <fullName evidence="6">Genome polyprotein</fullName>
    </recommendedName>
</protein>
<comment type="subcellular location">
    <subcellularLocation>
        <location evidence="2">Host cytoplasm</location>
    </subcellularLocation>
    <subcellularLocation>
        <location evidence="3">Host membrane</location>
        <topology evidence="3">Peripheral membrane protein</topology>
    </subcellularLocation>
    <subcellularLocation>
        <location evidence="4">Virion membrane</location>
        <topology evidence="4">Peripheral membrane protein</topology>
    </subcellularLocation>
</comment>
<evidence type="ECO:0000256" key="42">
    <source>
        <dbReference type="ARBA" id="ARBA00023303"/>
    </source>
</evidence>
<keyword evidence="22" id="KW-1161">Viral attachment to host cell</keyword>
<dbReference type="InterPro" id="IPR042311">
    <property type="entry name" value="Pestivirus_E2_D"/>
</dbReference>
<dbReference type="GO" id="GO:0004252">
    <property type="term" value="F:serine-type endopeptidase activity"/>
    <property type="evidence" value="ECO:0007669"/>
    <property type="project" value="InterPro"/>
</dbReference>
<feature type="active site" description="For N-terminal protease activity" evidence="51">
    <location>
        <position position="47"/>
    </location>
</feature>
<dbReference type="PRINTS" id="PR00729">
    <property type="entry name" value="CDVENDOPTASE"/>
</dbReference>
<dbReference type="SUPFAM" id="SSF55895">
    <property type="entry name" value="Ribonuclease Rh-like"/>
    <property type="match status" value="1"/>
</dbReference>
<comment type="catalytic activity">
    <reaction evidence="49">
        <text>ATP + H2O = ADP + phosphate + H(+)</text>
        <dbReference type="Rhea" id="RHEA:13065"/>
        <dbReference type="ChEBI" id="CHEBI:15377"/>
        <dbReference type="ChEBI" id="CHEBI:15378"/>
        <dbReference type="ChEBI" id="CHEBI:30616"/>
        <dbReference type="ChEBI" id="CHEBI:43474"/>
        <dbReference type="ChEBI" id="CHEBI:456216"/>
        <dbReference type="EC" id="3.6.4.13"/>
    </reaction>
</comment>
<evidence type="ECO:0000256" key="3">
    <source>
        <dbReference type="ARBA" id="ARBA00004242"/>
    </source>
</evidence>
<evidence type="ECO:0000256" key="1">
    <source>
        <dbReference type="ARBA" id="ARBA00001160"/>
    </source>
</evidence>
<reference evidence="59" key="1">
    <citation type="submission" date="2019-03" db="EMBL/GenBank/DDBJ databases">
        <title>Characterization of novel pestivirus and coltivirus in pangolins.</title>
        <authorList>
            <person name="Gao W.-H."/>
            <person name="Tan Z.-Z."/>
            <person name="Chen Y.-M."/>
            <person name="Zhang Y.-Z."/>
        </authorList>
    </citation>
    <scope>NUCLEOTIDE SEQUENCE</scope>
    <source>
        <strain evidence="59">DYAJ1</strain>
    </source>
</reference>
<dbReference type="SUPFAM" id="SSF52540">
    <property type="entry name" value="P-loop containing nucleoside triphosphate hydrolases"/>
    <property type="match status" value="1"/>
</dbReference>
<dbReference type="PANTHER" id="PTHR43519:SF1">
    <property type="entry name" value="ATP-DEPENDENT RNA HELICASE HRPB"/>
    <property type="match status" value="1"/>
</dbReference>
<evidence type="ECO:0000256" key="25">
    <source>
        <dbReference type="ARBA" id="ARBA00022825"/>
    </source>
</evidence>
<dbReference type="InterPro" id="IPR049486">
    <property type="entry name" value="NS3-hel_C_flaviviridae"/>
</dbReference>
<name>A0A6G6CUL0_9FLAV</name>
<evidence type="ECO:0000256" key="17">
    <source>
        <dbReference type="ARBA" id="ARBA00022692"/>
    </source>
</evidence>
<dbReference type="EMBL" id="MK636874">
    <property type="protein sequence ID" value="QIE06436.1"/>
    <property type="molecule type" value="Genomic_RNA"/>
</dbReference>
<evidence type="ECO:0000256" key="4">
    <source>
        <dbReference type="ARBA" id="ARBA00004650"/>
    </source>
</evidence>
<dbReference type="Pfam" id="PF11889">
    <property type="entry name" value="Capsid_pestivir"/>
    <property type="match status" value="1"/>
</dbReference>
<keyword evidence="21 50" id="KW-0378">Hydrolase</keyword>
<keyword evidence="15 50" id="KW-0645">Protease</keyword>
<dbReference type="PROSITE" id="PS51194">
    <property type="entry name" value="HELICASE_CTER"/>
    <property type="match status" value="1"/>
</dbReference>
<comment type="similarity">
    <text evidence="5">Belongs to the pestivirus polyprotein family.</text>
</comment>
<dbReference type="InterPro" id="IPR027417">
    <property type="entry name" value="P-loop_NTPase"/>
</dbReference>
<feature type="transmembrane region" description="Helical" evidence="52">
    <location>
        <begin position="1061"/>
        <end position="1086"/>
    </location>
</feature>
<dbReference type="InterPro" id="IPR014001">
    <property type="entry name" value="Helicase_ATP-bd"/>
</dbReference>
<feature type="transmembrane region" description="Helical" evidence="52">
    <location>
        <begin position="1093"/>
        <end position="1120"/>
    </location>
</feature>
<dbReference type="GeneID" id="80541214"/>
<dbReference type="PROSITE" id="PS51692">
    <property type="entry name" value="PESTIVIRUS_NS2_PRO"/>
    <property type="match status" value="1"/>
</dbReference>
<keyword evidence="17 52" id="KW-0812">Transmembrane</keyword>
<accession>A0A6G6CUL0</accession>
<dbReference type="GO" id="GO:0039694">
    <property type="term" value="P:viral RNA genome replication"/>
    <property type="evidence" value="ECO:0007669"/>
    <property type="project" value="InterPro"/>
</dbReference>
<dbReference type="InterPro" id="IPR001650">
    <property type="entry name" value="Helicase_C-like"/>
</dbReference>
<dbReference type="GO" id="GO:0005524">
    <property type="term" value="F:ATP binding"/>
    <property type="evidence" value="ECO:0007669"/>
    <property type="project" value="UniProtKB-KW"/>
</dbReference>
<dbReference type="InterPro" id="IPR042542">
    <property type="entry name" value="Peptidase_C53_interaction"/>
</dbReference>
<keyword evidence="19" id="KW-0540">Nuclease</keyword>
<evidence type="ECO:0000256" key="18">
    <source>
        <dbReference type="ARBA" id="ARBA00022695"/>
    </source>
</evidence>
<keyword evidence="26" id="KW-0067">ATP-binding</keyword>
<dbReference type="GO" id="GO:0030430">
    <property type="term" value="C:host cell cytoplasm"/>
    <property type="evidence" value="ECO:0007669"/>
    <property type="project" value="UniProtKB-SubCell"/>
</dbReference>
<evidence type="ECO:0000256" key="16">
    <source>
        <dbReference type="ARBA" id="ARBA00022679"/>
    </source>
</evidence>
<dbReference type="GO" id="GO:0039548">
    <property type="term" value="P:symbiont-mediated suppression of host cytoplasmic pattern recognition receptor signaling pathway via inhibition of IRF3 activity"/>
    <property type="evidence" value="ECO:0007669"/>
    <property type="project" value="UniProtKB-KW"/>
</dbReference>
<dbReference type="InterPro" id="IPR033130">
    <property type="entry name" value="RNase_T2_His_AS_2"/>
</dbReference>
<dbReference type="InterPro" id="IPR008751">
    <property type="entry name" value="Peptidase_C53"/>
</dbReference>
<dbReference type="Pfam" id="PF12387">
    <property type="entry name" value="Peptidase_C74"/>
    <property type="match status" value="1"/>
</dbReference>
<comment type="function">
    <text evidence="44">Acts as a cofactor for the NS3 protease activity.</text>
</comment>
<dbReference type="RefSeq" id="YP_010802444.1">
    <property type="nucleotide sequence ID" value="NC_077024.1"/>
</dbReference>
<evidence type="ECO:0000256" key="41">
    <source>
        <dbReference type="ARBA" id="ARBA00023296"/>
    </source>
</evidence>
<keyword evidence="8 51" id="KW-1113">Inhibition of host RLR pathway by virus</keyword>
<feature type="site" description="Cleavage; by autolysis" evidence="51">
    <location>
        <begin position="163"/>
        <end position="164"/>
    </location>
</feature>
<keyword evidence="20" id="KW-0547">Nucleotide-binding</keyword>
<evidence type="ECO:0000256" key="38">
    <source>
        <dbReference type="ARBA" id="ARBA00023180"/>
    </source>
</evidence>
<dbReference type="Gene3D" id="2.30.140.40">
    <property type="entry name" value="Pestivirus Npro endopeptidase C53, interaction domain"/>
    <property type="match status" value="1"/>
</dbReference>
<dbReference type="GO" id="GO:0034220">
    <property type="term" value="P:monoatomic ion transmembrane transport"/>
    <property type="evidence" value="ECO:0007669"/>
    <property type="project" value="UniProtKB-KW"/>
</dbReference>
<dbReference type="InterPro" id="IPR011545">
    <property type="entry name" value="DEAD/DEAH_box_helicase_dom"/>
</dbReference>
<evidence type="ECO:0000256" key="12">
    <source>
        <dbReference type="ARBA" id="ARBA00022581"/>
    </source>
</evidence>
<evidence type="ECO:0000313" key="60">
    <source>
        <dbReference type="Proteomes" id="UP001162236"/>
    </source>
</evidence>
<feature type="transmembrane region" description="Helical" evidence="52">
    <location>
        <begin position="1203"/>
        <end position="1223"/>
    </location>
</feature>
<dbReference type="PROSITE" id="PS51535">
    <property type="entry name" value="PESTIVIRUS_NS3PRO"/>
    <property type="match status" value="1"/>
</dbReference>
<dbReference type="InterPro" id="IPR036430">
    <property type="entry name" value="RNase_T2-like_sf"/>
</dbReference>
<dbReference type="PROSITE" id="PS50507">
    <property type="entry name" value="RDRP_SSRNA_POS"/>
    <property type="match status" value="1"/>
</dbReference>
<evidence type="ECO:0000256" key="14">
    <source>
        <dbReference type="ARBA" id="ARBA00022632"/>
    </source>
</evidence>
<feature type="active site" description="For N-terminal protease activity" evidence="51">
    <location>
        <position position="67"/>
    </location>
</feature>
<evidence type="ECO:0000256" key="33">
    <source>
        <dbReference type="ARBA" id="ARBA00023050"/>
    </source>
</evidence>
<comment type="subunit">
    <text evidence="47">Homodimer; disulfide-linked. Heterodimer with E1; disulfide-linked.</text>
</comment>
<keyword evidence="14 51" id="KW-1090">Inhibition of host innate immune response by virus</keyword>
<evidence type="ECO:0000256" key="19">
    <source>
        <dbReference type="ARBA" id="ARBA00022722"/>
    </source>
</evidence>
<comment type="catalytic activity">
    <reaction evidence="1">
        <text>Leu is conserved at position P1 for all four cleavage sites. Alanine is found at position P1' of the NS4A-NS4B cleavage site, whereas serine is found at position P1' of the NS3-NS4A, NS4B-NS5A and NS5A-NS5B cleavage sites.</text>
        <dbReference type="EC" id="3.4.21.113"/>
    </reaction>
</comment>
<dbReference type="Pfam" id="PF00998">
    <property type="entry name" value="RdRP_3"/>
    <property type="match status" value="1"/>
</dbReference>
<dbReference type="Gene3D" id="2.60.40.3000">
    <property type="entry name" value="Pestivirus envelope glycoprotein E2, domain B"/>
    <property type="match status" value="1"/>
</dbReference>
<keyword evidence="24 51" id="KW-0788">Thiol protease</keyword>
<keyword evidence="27" id="KW-0946">Virion</keyword>
<keyword evidence="30" id="KW-0693">Viral RNA replication</keyword>
<evidence type="ECO:0000256" key="46">
    <source>
        <dbReference type="ARBA" id="ARBA00034097"/>
    </source>
</evidence>
<keyword evidence="60" id="KW-1185">Reference proteome</keyword>
<dbReference type="Pfam" id="PF05578">
    <property type="entry name" value="Peptidase_S31"/>
    <property type="match status" value="1"/>
</dbReference>
<dbReference type="InterPro" id="IPR000280">
    <property type="entry name" value="Pestivirus_NS3_S31"/>
</dbReference>
<evidence type="ECO:0000256" key="5">
    <source>
        <dbReference type="ARBA" id="ARBA00010133"/>
    </source>
</evidence>
<keyword evidence="12" id="KW-0945">Host-virus interaction</keyword>
<proteinExistence type="inferred from homology"/>
<evidence type="ECO:0000256" key="23">
    <source>
        <dbReference type="ARBA" id="ARBA00022806"/>
    </source>
</evidence>
<feature type="transmembrane region" description="Helical" evidence="52">
    <location>
        <begin position="1229"/>
        <end position="1251"/>
    </location>
</feature>
<dbReference type="Gene3D" id="3.30.70.270">
    <property type="match status" value="2"/>
</dbReference>
<keyword evidence="31 52" id="KW-1133">Transmembrane helix</keyword>
<keyword evidence="37" id="KW-1015">Disulfide bond</keyword>
<evidence type="ECO:0000256" key="13">
    <source>
        <dbReference type="ARBA" id="ARBA00022595"/>
    </source>
</evidence>
<feature type="active site" description="Charge relay system; for serine protease NS3 activity" evidence="50">
    <location>
        <position position="1638"/>
    </location>
</feature>
<feature type="active site" description="Charge relay system; for serine protease NS3 activity" evidence="50">
    <location>
        <position position="1732"/>
    </location>
</feature>
<dbReference type="InterPro" id="IPR030399">
    <property type="entry name" value="NS2_C74"/>
</dbReference>
<evidence type="ECO:0000256" key="52">
    <source>
        <dbReference type="SAM" id="Phobius"/>
    </source>
</evidence>
<feature type="transmembrane region" description="Helical" evidence="52">
    <location>
        <begin position="1132"/>
        <end position="1149"/>
    </location>
</feature>
<keyword evidence="18" id="KW-0548">Nucleotidyltransferase</keyword>
<keyword evidence="13" id="KW-1162">Viral penetration into host cytoplasm</keyword>
<feature type="transmembrane region" description="Helical" evidence="52">
    <location>
        <begin position="1350"/>
        <end position="1369"/>
    </location>
</feature>
<dbReference type="SMART" id="SM00487">
    <property type="entry name" value="DEXDc"/>
    <property type="match status" value="1"/>
</dbReference>
<dbReference type="InterPro" id="IPR032521">
    <property type="entry name" value="Pestivirus_E2"/>
</dbReference>
<keyword evidence="40" id="KW-0899">Viral immunoevasion</keyword>
<dbReference type="PANTHER" id="PTHR43519">
    <property type="entry name" value="ATP-DEPENDENT RNA HELICASE HRPB"/>
    <property type="match status" value="1"/>
</dbReference>
<dbReference type="GO" id="GO:0015267">
    <property type="term" value="F:channel activity"/>
    <property type="evidence" value="ECO:0007669"/>
    <property type="project" value="UniProtKB-KW"/>
</dbReference>
<dbReference type="GO" id="GO:0003724">
    <property type="term" value="F:RNA helicase activity"/>
    <property type="evidence" value="ECO:0007669"/>
    <property type="project" value="UniProtKB-EC"/>
</dbReference>
<evidence type="ECO:0000259" key="58">
    <source>
        <dbReference type="PROSITE" id="PS51876"/>
    </source>
</evidence>
<keyword evidence="9" id="KW-0696">RNA-directed RNA polymerase</keyword>
<keyword evidence="34" id="KW-0406">Ion transport</keyword>
<feature type="domain" description="Helicase C-terminal" evidence="55">
    <location>
        <begin position="1958"/>
        <end position="2123"/>
    </location>
</feature>
<dbReference type="GO" id="GO:0006508">
    <property type="term" value="P:proteolysis"/>
    <property type="evidence" value="ECO:0007669"/>
    <property type="project" value="UniProtKB-KW"/>
</dbReference>
<dbReference type="GO" id="GO:0046718">
    <property type="term" value="P:symbiont entry into host cell"/>
    <property type="evidence" value="ECO:0007669"/>
    <property type="project" value="UniProtKB-KW"/>
</dbReference>
<evidence type="ECO:0000256" key="27">
    <source>
        <dbReference type="ARBA" id="ARBA00022844"/>
    </source>
</evidence>
<comment type="catalytic activity">
    <reaction evidence="48">
        <text>a ribonucleoside 5'-triphosphate + H2O = a ribonucleoside 5'-diphosphate + phosphate + H(+)</text>
        <dbReference type="Rhea" id="RHEA:23680"/>
        <dbReference type="ChEBI" id="CHEBI:15377"/>
        <dbReference type="ChEBI" id="CHEBI:15378"/>
        <dbReference type="ChEBI" id="CHEBI:43474"/>
        <dbReference type="ChEBI" id="CHEBI:57930"/>
        <dbReference type="ChEBI" id="CHEBI:61557"/>
        <dbReference type="EC" id="3.6.1.15"/>
    </reaction>
</comment>
<evidence type="ECO:0000256" key="21">
    <source>
        <dbReference type="ARBA" id="ARBA00022801"/>
    </source>
</evidence>
<keyword evidence="41" id="KW-1160">Virus entry into host cell</keyword>
<feature type="transmembrane region" description="Helical" evidence="52">
    <location>
        <begin position="660"/>
        <end position="677"/>
    </location>
</feature>
<dbReference type="InterPro" id="IPR043128">
    <property type="entry name" value="Rev_trsase/Diguanyl_cyclase"/>
</dbReference>
<dbReference type="GO" id="GO:0033644">
    <property type="term" value="C:host cell membrane"/>
    <property type="evidence" value="ECO:0007669"/>
    <property type="project" value="UniProtKB-SubCell"/>
</dbReference>
<keyword evidence="33" id="KW-1072">Activation of host autophagy by virus</keyword>
<dbReference type="Pfam" id="PF20907">
    <property type="entry name" value="Flav_NS3-hel_C"/>
    <property type="match status" value="1"/>
</dbReference>
<dbReference type="GO" id="GO:0005525">
    <property type="term" value="F:GTP binding"/>
    <property type="evidence" value="ECO:0007669"/>
    <property type="project" value="UniProtKB-KW"/>
</dbReference>
<keyword evidence="25 50" id="KW-0720">Serine protease</keyword>
<dbReference type="InterPro" id="IPR007094">
    <property type="entry name" value="RNA-dir_pol_PSvirus"/>
</dbReference>
<dbReference type="Pfam" id="PF05550">
    <property type="entry name" value="Peptidase_C53"/>
    <property type="match status" value="1"/>
</dbReference>
<evidence type="ECO:0000259" key="54">
    <source>
        <dbReference type="PROSITE" id="PS51192"/>
    </source>
</evidence>
<evidence type="ECO:0000256" key="15">
    <source>
        <dbReference type="ARBA" id="ARBA00022670"/>
    </source>
</evidence>
<evidence type="ECO:0000259" key="53">
    <source>
        <dbReference type="PROSITE" id="PS50507"/>
    </source>
</evidence>
<evidence type="ECO:0000256" key="32">
    <source>
        <dbReference type="ARBA" id="ARBA00023039"/>
    </source>
</evidence>